<dbReference type="GO" id="GO:0008684">
    <property type="term" value="F:2-oxopent-4-enoate hydratase activity"/>
    <property type="evidence" value="ECO:0007669"/>
    <property type="project" value="TreeGrafter"/>
</dbReference>
<dbReference type="Gene3D" id="3.90.850.10">
    <property type="entry name" value="Fumarylacetoacetase-like, C-terminal domain"/>
    <property type="match status" value="1"/>
</dbReference>
<dbReference type="PANTHER" id="PTHR30143">
    <property type="entry name" value="ACID HYDRATASE"/>
    <property type="match status" value="1"/>
</dbReference>
<dbReference type="GO" id="GO:0005737">
    <property type="term" value="C:cytoplasm"/>
    <property type="evidence" value="ECO:0007669"/>
    <property type="project" value="TreeGrafter"/>
</dbReference>
<name>A0A6M4AWE2_9SPHN</name>
<dbReference type="InterPro" id="IPR050772">
    <property type="entry name" value="Hydratase-Decarb/MhpD_sf"/>
</dbReference>
<evidence type="ECO:0000313" key="2">
    <source>
        <dbReference type="Proteomes" id="UP000503018"/>
    </source>
</evidence>
<dbReference type="PANTHER" id="PTHR30143:SF0">
    <property type="entry name" value="2-KETO-4-PENTENOATE HYDRATASE"/>
    <property type="match status" value="1"/>
</dbReference>
<dbReference type="KEGG" id="slan:GV829_00245"/>
<proteinExistence type="predicted"/>
<accession>A0A6M4AWE2</accession>
<keyword evidence="2" id="KW-1185">Reference proteome</keyword>
<dbReference type="AlphaFoldDB" id="A0A6M4AWE2"/>
<dbReference type="InterPro" id="IPR036663">
    <property type="entry name" value="Fumarylacetoacetase_C_sf"/>
</dbReference>
<sequence>MLAARAFVTARRTATTVPDYPGTLPQSFAEAYAIQSRAIDLFDEPIGGWKVGRVHEPQASQLGTTRLAGPIFASSIVHATAGTMIEMPVFADGFAAVEAEMLLRVTQVSDNPAALDDAAILDLIDAVHVGIEVASSPFAGINALGPLVTASDFGNNAGLVVGPALPDWRHRDLSRLHAAMSINGVDQGEGDMTSLPGGPIESVRFLLGNLAERGIGGGGPFWVSAGAISGVHVIKPCSEAAACFDGQWTVRCRTRAATPTTKTTG</sequence>
<gene>
    <name evidence="1" type="ORF">GV829_00245</name>
</gene>
<organism evidence="1 2">
    <name type="scientific">Sphingomonas lacunae</name>
    <dbReference type="NCBI Taxonomy" id="2698828"/>
    <lineage>
        <taxon>Bacteria</taxon>
        <taxon>Pseudomonadati</taxon>
        <taxon>Pseudomonadota</taxon>
        <taxon>Alphaproteobacteria</taxon>
        <taxon>Sphingomonadales</taxon>
        <taxon>Sphingomonadaceae</taxon>
        <taxon>Sphingomonas</taxon>
    </lineage>
</organism>
<protein>
    <submittedName>
        <fullName evidence="1">2-keto-4-pentenoate hydratase</fullName>
    </submittedName>
</protein>
<dbReference type="SUPFAM" id="SSF56529">
    <property type="entry name" value="FAH"/>
    <property type="match status" value="1"/>
</dbReference>
<dbReference type="EMBL" id="CP053015">
    <property type="protein sequence ID" value="QJQ33457.1"/>
    <property type="molecule type" value="Genomic_DNA"/>
</dbReference>
<evidence type="ECO:0000313" key="1">
    <source>
        <dbReference type="EMBL" id="QJQ33457.1"/>
    </source>
</evidence>
<reference evidence="1 2" key="1">
    <citation type="submission" date="2020-01" db="EMBL/GenBank/DDBJ databases">
        <title>Sphingomonas sp. strain CSW-10.</title>
        <authorList>
            <person name="Chen W.-M."/>
        </authorList>
    </citation>
    <scope>NUCLEOTIDE SEQUENCE [LARGE SCALE GENOMIC DNA]</scope>
    <source>
        <strain evidence="1 2">CSW-10</strain>
    </source>
</reference>
<dbReference type="Proteomes" id="UP000503018">
    <property type="component" value="Chromosome"/>
</dbReference>